<dbReference type="EnsemblMetazoa" id="XM_030973709">
    <property type="protein sequence ID" value="XP_030829569"/>
    <property type="gene ID" value="LOC105446391"/>
</dbReference>
<dbReference type="GO" id="GO:0007165">
    <property type="term" value="P:signal transduction"/>
    <property type="evidence" value="ECO:0007669"/>
    <property type="project" value="InterPro"/>
</dbReference>
<dbReference type="InterPro" id="IPR000488">
    <property type="entry name" value="Death_dom"/>
</dbReference>
<dbReference type="SUPFAM" id="SSF47986">
    <property type="entry name" value="DEATH domain"/>
    <property type="match status" value="1"/>
</dbReference>
<feature type="region of interest" description="Disordered" evidence="1">
    <location>
        <begin position="1"/>
        <end position="23"/>
    </location>
</feature>
<dbReference type="CDD" id="cd01670">
    <property type="entry name" value="Death"/>
    <property type="match status" value="1"/>
</dbReference>
<accession>A0A7M7N0P3</accession>
<proteinExistence type="predicted"/>
<sequence>MQGPRQDSEPSQGRAMQVYHGSSTNEVSSSCVYDEESHTLTILKQVETLHIGKVENVHVGDIHNHVLELVQDQEEDCDGSTSYQEDMADSGEQISRPMTLRTDEGATQTNPTNQALTVVRTEFTDLECVDLADLICPDNDFQRLGHYLGFNAPALSRYRRENTGGGCHGVYKMLVDWKKRFLNHEQRENLANALENAGLKALASKVRHGQRLKSFSGPRLIFHLNLACPAHRTSVNPTIHRGHFVQTNQPPDQKLVLVKHDITTEHRTKSWK</sequence>
<dbReference type="Gene3D" id="1.10.533.10">
    <property type="entry name" value="Death Domain, Fas"/>
    <property type="match status" value="1"/>
</dbReference>
<dbReference type="GeneID" id="105446391"/>
<dbReference type="AlphaFoldDB" id="A0A7M7N0P3"/>
<protein>
    <recommendedName>
        <fullName evidence="2">Death domain-containing protein</fullName>
    </recommendedName>
</protein>
<keyword evidence="4" id="KW-1185">Reference proteome</keyword>
<dbReference type="InParanoid" id="A0A7M7N0P3"/>
<dbReference type="OrthoDB" id="10578590at2759"/>
<reference evidence="4" key="1">
    <citation type="submission" date="2015-02" db="EMBL/GenBank/DDBJ databases">
        <title>Genome sequencing for Strongylocentrotus purpuratus.</title>
        <authorList>
            <person name="Murali S."/>
            <person name="Liu Y."/>
            <person name="Vee V."/>
            <person name="English A."/>
            <person name="Wang M."/>
            <person name="Skinner E."/>
            <person name="Han Y."/>
            <person name="Muzny D.M."/>
            <person name="Worley K.C."/>
            <person name="Gibbs R.A."/>
        </authorList>
    </citation>
    <scope>NUCLEOTIDE SEQUENCE</scope>
</reference>
<organism evidence="3 4">
    <name type="scientific">Strongylocentrotus purpuratus</name>
    <name type="common">Purple sea urchin</name>
    <dbReference type="NCBI Taxonomy" id="7668"/>
    <lineage>
        <taxon>Eukaryota</taxon>
        <taxon>Metazoa</taxon>
        <taxon>Echinodermata</taxon>
        <taxon>Eleutherozoa</taxon>
        <taxon>Echinozoa</taxon>
        <taxon>Echinoidea</taxon>
        <taxon>Euechinoidea</taxon>
        <taxon>Echinacea</taxon>
        <taxon>Camarodonta</taxon>
        <taxon>Echinidea</taxon>
        <taxon>Strongylocentrotidae</taxon>
        <taxon>Strongylocentrotus</taxon>
    </lineage>
</organism>
<feature type="domain" description="Death" evidence="2">
    <location>
        <begin position="131"/>
        <end position="208"/>
    </location>
</feature>
<evidence type="ECO:0000313" key="4">
    <source>
        <dbReference type="Proteomes" id="UP000007110"/>
    </source>
</evidence>
<dbReference type="InterPro" id="IPR011029">
    <property type="entry name" value="DEATH-like_dom_sf"/>
</dbReference>
<dbReference type="Proteomes" id="UP000007110">
    <property type="component" value="Unassembled WGS sequence"/>
</dbReference>
<evidence type="ECO:0000256" key="1">
    <source>
        <dbReference type="SAM" id="MobiDB-lite"/>
    </source>
</evidence>
<dbReference type="Pfam" id="PF00531">
    <property type="entry name" value="Death"/>
    <property type="match status" value="1"/>
</dbReference>
<dbReference type="RefSeq" id="XP_030829569.1">
    <property type="nucleotide sequence ID" value="XM_030973709.1"/>
</dbReference>
<reference evidence="3" key="2">
    <citation type="submission" date="2021-01" db="UniProtKB">
        <authorList>
            <consortium name="EnsemblMetazoa"/>
        </authorList>
    </citation>
    <scope>IDENTIFICATION</scope>
</reference>
<evidence type="ECO:0000259" key="2">
    <source>
        <dbReference type="Pfam" id="PF00531"/>
    </source>
</evidence>
<name>A0A7M7N0P3_STRPU</name>
<evidence type="ECO:0000313" key="3">
    <source>
        <dbReference type="EnsemblMetazoa" id="XP_030829569"/>
    </source>
</evidence>
<dbReference type="KEGG" id="spu:105446391"/>